<feature type="transmembrane region" description="Helical" evidence="1">
    <location>
        <begin position="59"/>
        <end position="76"/>
    </location>
</feature>
<gene>
    <name evidence="2" type="ORF">BRADI_4g35542v3</name>
</gene>
<keyword evidence="4" id="KW-1185">Reference proteome</keyword>
<evidence type="ECO:0000256" key="1">
    <source>
        <dbReference type="SAM" id="Phobius"/>
    </source>
</evidence>
<dbReference type="AlphaFoldDB" id="A0A2K2CSH5"/>
<feature type="transmembrane region" description="Helical" evidence="1">
    <location>
        <begin position="88"/>
        <end position="105"/>
    </location>
</feature>
<dbReference type="Gramene" id="PNT64984">
    <property type="protein sequence ID" value="PNT64984"/>
    <property type="gene ID" value="BRADI_4g35542v3"/>
</dbReference>
<sequence length="112" mass="13151">MIKLRRKDGLFWKLEARGRFSVGSLYRLLKRSQIQFPYSFLWNIKVPLKIKFGKRDRKLVLVGFAAVIWVIWKTRNDACFRNMMPNDPSAVVFAICAMINHWSGLQKSSSQE</sequence>
<dbReference type="Proteomes" id="UP000008810">
    <property type="component" value="Chromosome 4"/>
</dbReference>
<dbReference type="EnsemblPlants" id="PNT64984">
    <property type="protein sequence ID" value="PNT64984"/>
    <property type="gene ID" value="BRADI_4g35542v3"/>
</dbReference>
<keyword evidence="1" id="KW-0472">Membrane</keyword>
<evidence type="ECO:0000313" key="2">
    <source>
        <dbReference type="EMBL" id="PNT64984.1"/>
    </source>
</evidence>
<dbReference type="EMBL" id="CM000883">
    <property type="protein sequence ID" value="PNT64984.1"/>
    <property type="molecule type" value="Genomic_DNA"/>
</dbReference>
<reference evidence="2" key="2">
    <citation type="submission" date="2017-06" db="EMBL/GenBank/DDBJ databases">
        <title>WGS assembly of Brachypodium distachyon.</title>
        <authorList>
            <consortium name="The International Brachypodium Initiative"/>
            <person name="Lucas S."/>
            <person name="Harmon-Smith M."/>
            <person name="Lail K."/>
            <person name="Tice H."/>
            <person name="Grimwood J."/>
            <person name="Bruce D."/>
            <person name="Barry K."/>
            <person name="Shu S."/>
            <person name="Lindquist E."/>
            <person name="Wang M."/>
            <person name="Pitluck S."/>
            <person name="Vogel J.P."/>
            <person name="Garvin D.F."/>
            <person name="Mockler T.C."/>
            <person name="Schmutz J."/>
            <person name="Rokhsar D."/>
            <person name="Bevan M.W."/>
        </authorList>
    </citation>
    <scope>NUCLEOTIDE SEQUENCE</scope>
    <source>
        <strain evidence="2">Bd21</strain>
    </source>
</reference>
<accession>A0A2K2CSH5</accession>
<feature type="non-terminal residue" evidence="2">
    <location>
        <position position="112"/>
    </location>
</feature>
<name>A0A2K2CSH5_BRADI</name>
<keyword evidence="1" id="KW-1133">Transmembrane helix</keyword>
<evidence type="ECO:0000313" key="3">
    <source>
        <dbReference type="EnsemblPlants" id="PNT64984"/>
    </source>
</evidence>
<protein>
    <submittedName>
        <fullName evidence="2 3">Uncharacterized protein</fullName>
    </submittedName>
</protein>
<dbReference type="InParanoid" id="A0A2K2CSH5"/>
<dbReference type="OrthoDB" id="673202at2759"/>
<organism evidence="2">
    <name type="scientific">Brachypodium distachyon</name>
    <name type="common">Purple false brome</name>
    <name type="synonym">Trachynia distachya</name>
    <dbReference type="NCBI Taxonomy" id="15368"/>
    <lineage>
        <taxon>Eukaryota</taxon>
        <taxon>Viridiplantae</taxon>
        <taxon>Streptophyta</taxon>
        <taxon>Embryophyta</taxon>
        <taxon>Tracheophyta</taxon>
        <taxon>Spermatophyta</taxon>
        <taxon>Magnoliopsida</taxon>
        <taxon>Liliopsida</taxon>
        <taxon>Poales</taxon>
        <taxon>Poaceae</taxon>
        <taxon>BOP clade</taxon>
        <taxon>Pooideae</taxon>
        <taxon>Stipodae</taxon>
        <taxon>Brachypodieae</taxon>
        <taxon>Brachypodium</taxon>
    </lineage>
</organism>
<reference evidence="2 3" key="1">
    <citation type="journal article" date="2010" name="Nature">
        <title>Genome sequencing and analysis of the model grass Brachypodium distachyon.</title>
        <authorList>
            <consortium name="International Brachypodium Initiative"/>
        </authorList>
    </citation>
    <scope>NUCLEOTIDE SEQUENCE [LARGE SCALE GENOMIC DNA]</scope>
    <source>
        <strain evidence="2 3">Bd21</strain>
    </source>
</reference>
<proteinExistence type="predicted"/>
<keyword evidence="1" id="KW-0812">Transmembrane</keyword>
<reference evidence="3" key="3">
    <citation type="submission" date="2018-08" db="UniProtKB">
        <authorList>
            <consortium name="EnsemblPlants"/>
        </authorList>
    </citation>
    <scope>IDENTIFICATION</scope>
    <source>
        <strain evidence="3">cv. Bd21</strain>
    </source>
</reference>
<evidence type="ECO:0000313" key="4">
    <source>
        <dbReference type="Proteomes" id="UP000008810"/>
    </source>
</evidence>